<evidence type="ECO:0000313" key="1">
    <source>
        <dbReference type="EMBL" id="GFR61702.1"/>
    </source>
</evidence>
<dbReference type="Proteomes" id="UP000762676">
    <property type="component" value="Unassembled WGS sequence"/>
</dbReference>
<comment type="caution">
    <text evidence="1">The sequence shown here is derived from an EMBL/GenBank/DDBJ whole genome shotgun (WGS) entry which is preliminary data.</text>
</comment>
<reference evidence="1 2" key="1">
    <citation type="journal article" date="2021" name="Elife">
        <title>Chloroplast acquisition without the gene transfer in kleptoplastic sea slugs, Plakobranchus ocellatus.</title>
        <authorList>
            <person name="Maeda T."/>
            <person name="Takahashi S."/>
            <person name="Yoshida T."/>
            <person name="Shimamura S."/>
            <person name="Takaki Y."/>
            <person name="Nagai Y."/>
            <person name="Toyoda A."/>
            <person name="Suzuki Y."/>
            <person name="Arimoto A."/>
            <person name="Ishii H."/>
            <person name="Satoh N."/>
            <person name="Nishiyama T."/>
            <person name="Hasebe M."/>
            <person name="Maruyama T."/>
            <person name="Minagawa J."/>
            <person name="Obokata J."/>
            <person name="Shigenobu S."/>
        </authorList>
    </citation>
    <scope>NUCLEOTIDE SEQUENCE [LARGE SCALE GENOMIC DNA]</scope>
</reference>
<proteinExistence type="predicted"/>
<sequence>MIIHKYYDSEGSSLGEADLQQLQIFHDVKDNKILKHVSSRWLSLKQFVKPLAMVKKEATEVNFTEDFCLKSDDDIIIADTAREFLAAAAMSSDEKVAFCNVRCFFFSGEPHLHQEETASEG</sequence>
<protein>
    <recommendedName>
        <fullName evidence="3">Hexosyltransferase</fullName>
    </recommendedName>
</protein>
<evidence type="ECO:0008006" key="3">
    <source>
        <dbReference type="Google" id="ProtNLM"/>
    </source>
</evidence>
<gene>
    <name evidence="1" type="ORF">ElyMa_001854100</name>
</gene>
<keyword evidence="2" id="KW-1185">Reference proteome</keyword>
<evidence type="ECO:0000313" key="2">
    <source>
        <dbReference type="Proteomes" id="UP000762676"/>
    </source>
</evidence>
<dbReference type="AlphaFoldDB" id="A0AAV4EKS9"/>
<organism evidence="1 2">
    <name type="scientific">Elysia marginata</name>
    <dbReference type="NCBI Taxonomy" id="1093978"/>
    <lineage>
        <taxon>Eukaryota</taxon>
        <taxon>Metazoa</taxon>
        <taxon>Spiralia</taxon>
        <taxon>Lophotrochozoa</taxon>
        <taxon>Mollusca</taxon>
        <taxon>Gastropoda</taxon>
        <taxon>Heterobranchia</taxon>
        <taxon>Euthyneura</taxon>
        <taxon>Panpulmonata</taxon>
        <taxon>Sacoglossa</taxon>
        <taxon>Placobranchoidea</taxon>
        <taxon>Plakobranchidae</taxon>
        <taxon>Elysia</taxon>
    </lineage>
</organism>
<accession>A0AAV4EKS9</accession>
<dbReference type="EMBL" id="BMAT01003751">
    <property type="protein sequence ID" value="GFR61702.1"/>
    <property type="molecule type" value="Genomic_DNA"/>
</dbReference>
<name>A0AAV4EKS9_9GAST</name>